<comment type="caution">
    <text evidence="3">The sequence shown here is derived from an EMBL/GenBank/DDBJ whole genome shotgun (WGS) entry which is preliminary data.</text>
</comment>
<reference evidence="3 4" key="1">
    <citation type="submission" date="2017-05" db="EMBL/GenBank/DDBJ databases">
        <title>Virgibacillus sp. AK90 isolated from a saltern of Kakinada, India.</title>
        <authorList>
            <person name="Gupta V."/>
            <person name="Sidhu C."/>
            <person name="Korpole S."/>
            <person name="Pinnaka A.K."/>
        </authorList>
    </citation>
    <scope>NUCLEOTIDE SEQUENCE [LARGE SCALE GENOMIC DNA]</scope>
    <source>
        <strain evidence="3 4">AK90</strain>
    </source>
</reference>
<dbReference type="SUPFAM" id="SSF51735">
    <property type="entry name" value="NAD(P)-binding Rossmann-fold domains"/>
    <property type="match status" value="1"/>
</dbReference>
<dbReference type="GO" id="GO:0000166">
    <property type="term" value="F:nucleotide binding"/>
    <property type="evidence" value="ECO:0007669"/>
    <property type="project" value="InterPro"/>
</dbReference>
<dbReference type="SUPFAM" id="SSF55347">
    <property type="entry name" value="Glyceraldehyde-3-phosphate dehydrogenase-like, C-terminal domain"/>
    <property type="match status" value="1"/>
</dbReference>
<evidence type="ECO:0000313" key="4">
    <source>
        <dbReference type="Proteomes" id="UP000256488"/>
    </source>
</evidence>
<dbReference type="InterPro" id="IPR036291">
    <property type="entry name" value="NAD(P)-bd_dom_sf"/>
</dbReference>
<proteinExistence type="predicted"/>
<feature type="domain" description="GFO/IDH/MocA-like oxidoreductase" evidence="2">
    <location>
        <begin position="166"/>
        <end position="260"/>
    </location>
</feature>
<sequence length="340" mass="38643">MSTREKRHKKGEHIMKFCTIGTSWITEAFIEAAHRSGKAQLVAVYSRKLDSAQAFANKHGEVRAFTNIQEMLADGNSDFVYIASPNSLHPDHIKLAIRSGKHVFCEKPMVFTDKQWQEITQLSKEHQVFVFEGFRHLFSPNYERLKEALASIEPVRSAMLQYMQYSSRYDKYKDGAEPNVFSQQFAGGALMDLGVYPLSMAVDLFGPPKEATYHPVLLDNGIDGSGTMVLTYDDFVVTLLTSKITDAFMQSEIHGEEGTLMMDAIAPISQIQLYDRKTAHVSELANEQYEADMIFEVEAFVEMVTNKDWQMHDAFLERSRTVAQLTTKMRQENGIHFPGE</sequence>
<evidence type="ECO:0000313" key="3">
    <source>
        <dbReference type="EMBL" id="RFA35049.1"/>
    </source>
</evidence>
<evidence type="ECO:0008006" key="5">
    <source>
        <dbReference type="Google" id="ProtNLM"/>
    </source>
</evidence>
<organism evidence="3 4">
    <name type="scientific">Virgibacillus dokdonensis</name>
    <dbReference type="NCBI Taxonomy" id="302167"/>
    <lineage>
        <taxon>Bacteria</taxon>
        <taxon>Bacillati</taxon>
        <taxon>Bacillota</taxon>
        <taxon>Bacilli</taxon>
        <taxon>Bacillales</taxon>
        <taxon>Bacillaceae</taxon>
        <taxon>Virgibacillus</taxon>
    </lineage>
</organism>
<dbReference type="Proteomes" id="UP000256488">
    <property type="component" value="Unassembled WGS sequence"/>
</dbReference>
<feature type="domain" description="Gfo/Idh/MocA-like oxidoreductase N-terminal" evidence="1">
    <location>
        <begin position="16"/>
        <end position="134"/>
    </location>
</feature>
<evidence type="ECO:0000259" key="2">
    <source>
        <dbReference type="Pfam" id="PF22725"/>
    </source>
</evidence>
<dbReference type="EMBL" id="NFZX01000016">
    <property type="protein sequence ID" value="RFA35049.1"/>
    <property type="molecule type" value="Genomic_DNA"/>
</dbReference>
<evidence type="ECO:0000259" key="1">
    <source>
        <dbReference type="Pfam" id="PF01408"/>
    </source>
</evidence>
<dbReference type="PANTHER" id="PTHR43054:SF1">
    <property type="entry name" value="SCYLLO-INOSITOL 2-DEHYDROGENASE (NADP(+)) IOLU"/>
    <property type="match status" value="1"/>
</dbReference>
<accession>A0A3E0WRM6</accession>
<dbReference type="Pfam" id="PF22725">
    <property type="entry name" value="GFO_IDH_MocA_C3"/>
    <property type="match status" value="1"/>
</dbReference>
<name>A0A3E0WRM6_9BACI</name>
<protein>
    <recommendedName>
        <fullName evidence="5">Oxidoreductase</fullName>
    </recommendedName>
</protein>
<dbReference type="Gene3D" id="3.40.50.720">
    <property type="entry name" value="NAD(P)-binding Rossmann-like Domain"/>
    <property type="match status" value="1"/>
</dbReference>
<dbReference type="AlphaFoldDB" id="A0A3E0WRM6"/>
<dbReference type="Pfam" id="PF01408">
    <property type="entry name" value="GFO_IDH_MocA"/>
    <property type="match status" value="1"/>
</dbReference>
<dbReference type="Gene3D" id="3.30.360.10">
    <property type="entry name" value="Dihydrodipicolinate Reductase, domain 2"/>
    <property type="match status" value="1"/>
</dbReference>
<dbReference type="PANTHER" id="PTHR43054">
    <property type="match status" value="1"/>
</dbReference>
<dbReference type="InterPro" id="IPR055170">
    <property type="entry name" value="GFO_IDH_MocA-like_dom"/>
</dbReference>
<dbReference type="InterPro" id="IPR000683">
    <property type="entry name" value="Gfo/Idh/MocA-like_OxRdtase_N"/>
</dbReference>
<gene>
    <name evidence="3" type="ORF">CAI16_09370</name>
</gene>